<dbReference type="InterPro" id="IPR045275">
    <property type="entry name" value="MscS_archaea/bacteria_type"/>
</dbReference>
<protein>
    <submittedName>
        <fullName evidence="2">Membrane protein, putative</fullName>
    </submittedName>
</protein>
<evidence type="ECO:0000313" key="2">
    <source>
        <dbReference type="EMBL" id="ABA87897.1"/>
    </source>
</evidence>
<dbReference type="PANTHER" id="PTHR30221">
    <property type="entry name" value="SMALL-CONDUCTANCE MECHANOSENSITIVE CHANNEL"/>
    <property type="match status" value="1"/>
</dbReference>
<gene>
    <name evidence="2" type="ordered locus">Pcar_0638</name>
</gene>
<feature type="transmembrane region" description="Helical" evidence="1">
    <location>
        <begin position="155"/>
        <end position="177"/>
    </location>
</feature>
<evidence type="ECO:0000256" key="1">
    <source>
        <dbReference type="SAM" id="Phobius"/>
    </source>
</evidence>
<feature type="transmembrane region" description="Helical" evidence="1">
    <location>
        <begin position="80"/>
        <end position="99"/>
    </location>
</feature>
<name>Q3A6W0_SYNC1</name>
<sequence>MPWQPEFWEKTLSRMLADLINWLPALGAVLLLLIIGWVVARLAQAILTGVLRRLRFDRLGERSGAATVLRSLGMDPSASLLVARLIFWLVLLVFLLTAAETLNIRGLTSALESLIAYLPRLLAAGLILLLGAMASRLAGKAMDSLAGQSGIRGGLAFGLAGRYLILTFAVVLALGQLGLDTTLLIVTATVLLASAALALTVAFGLGSRDLARNIMAGLYVREEFTIGLKLEVGDFLGRLKSIGPSKSVLETESGLVSLPNSLLIEMAVTIISEERTVE</sequence>
<organism evidence="2 3">
    <name type="scientific">Syntrophotalea carbinolica (strain DSM 2380 / NBRC 103641 / GraBd1)</name>
    <name type="common">Pelobacter carbinolicus</name>
    <dbReference type="NCBI Taxonomy" id="338963"/>
    <lineage>
        <taxon>Bacteria</taxon>
        <taxon>Pseudomonadati</taxon>
        <taxon>Thermodesulfobacteriota</taxon>
        <taxon>Desulfuromonadia</taxon>
        <taxon>Desulfuromonadales</taxon>
        <taxon>Syntrophotaleaceae</taxon>
        <taxon>Syntrophotalea</taxon>
    </lineage>
</organism>
<dbReference type="Proteomes" id="UP000002534">
    <property type="component" value="Chromosome"/>
</dbReference>
<feature type="transmembrane region" description="Helical" evidence="1">
    <location>
        <begin position="20"/>
        <end position="43"/>
    </location>
</feature>
<feature type="transmembrane region" description="Helical" evidence="1">
    <location>
        <begin position="183"/>
        <end position="205"/>
    </location>
</feature>
<proteinExistence type="predicted"/>
<dbReference type="GO" id="GO:0008381">
    <property type="term" value="F:mechanosensitive monoatomic ion channel activity"/>
    <property type="evidence" value="ECO:0007669"/>
    <property type="project" value="InterPro"/>
</dbReference>
<keyword evidence="3" id="KW-1185">Reference proteome</keyword>
<keyword evidence="1" id="KW-1133">Transmembrane helix</keyword>
<dbReference type="HOGENOM" id="CLU_049564_1_0_7"/>
<dbReference type="EMBL" id="CP000142">
    <property type="protein sequence ID" value="ABA87897.1"/>
    <property type="molecule type" value="Genomic_DNA"/>
</dbReference>
<reference evidence="2 3" key="2">
    <citation type="journal article" date="2012" name="BMC Genomics">
        <title>The genome of Pelobacter carbinolicus reveals surprising metabolic capabilities and physiological features.</title>
        <authorList>
            <person name="Aklujkar M."/>
            <person name="Haveman S.A."/>
            <person name="Didonato R.Jr."/>
            <person name="Chertkov O."/>
            <person name="Han C.S."/>
            <person name="Land M.L."/>
            <person name="Brown P."/>
            <person name="Lovley D.R."/>
        </authorList>
    </citation>
    <scope>NUCLEOTIDE SEQUENCE [LARGE SCALE GENOMIC DNA]</scope>
    <source>
        <strain evidence="3">DSM 2380 / NBRC 103641 / GraBd1</strain>
    </source>
</reference>
<dbReference type="PANTHER" id="PTHR30221:SF1">
    <property type="entry name" value="SMALL-CONDUCTANCE MECHANOSENSITIVE CHANNEL"/>
    <property type="match status" value="1"/>
</dbReference>
<dbReference type="Gene3D" id="1.10.287.1260">
    <property type="match status" value="1"/>
</dbReference>
<reference evidence="3" key="1">
    <citation type="submission" date="2005-10" db="EMBL/GenBank/DDBJ databases">
        <title>Complete sequence of Pelobacter carbinolicus DSM 2380.</title>
        <authorList>
            <person name="Copeland A."/>
            <person name="Lucas S."/>
            <person name="Lapidus A."/>
            <person name="Barry K."/>
            <person name="Detter J.C."/>
            <person name="Glavina T."/>
            <person name="Hammon N."/>
            <person name="Israni S."/>
            <person name="Pitluck S."/>
            <person name="Chertkov O."/>
            <person name="Schmutz J."/>
            <person name="Larimer F."/>
            <person name="Land M."/>
            <person name="Kyrpides N."/>
            <person name="Ivanova N."/>
            <person name="Richardson P."/>
        </authorList>
    </citation>
    <scope>NUCLEOTIDE SEQUENCE [LARGE SCALE GENOMIC DNA]</scope>
    <source>
        <strain evidence="3">DSM 2380 / NBRC 103641 / GraBd1</strain>
    </source>
</reference>
<dbReference type="InterPro" id="IPR008910">
    <property type="entry name" value="MSC_TM_helix"/>
</dbReference>
<keyword evidence="1" id="KW-0812">Transmembrane</keyword>
<dbReference type="KEGG" id="pca:Pcar_0638"/>
<evidence type="ECO:0000313" key="3">
    <source>
        <dbReference type="Proteomes" id="UP000002534"/>
    </source>
</evidence>
<dbReference type="Pfam" id="PF05552">
    <property type="entry name" value="MS_channel_1st_1"/>
    <property type="match status" value="2"/>
</dbReference>
<dbReference type="STRING" id="338963.Pcar_0638"/>
<accession>Q3A6W0</accession>
<dbReference type="OrthoDB" id="6225269at2"/>
<keyword evidence="1" id="KW-0472">Membrane</keyword>
<dbReference type="AlphaFoldDB" id="Q3A6W0"/>
<dbReference type="RefSeq" id="WP_011340340.1">
    <property type="nucleotide sequence ID" value="NC_007498.2"/>
</dbReference>
<dbReference type="eggNOG" id="COG0668">
    <property type="taxonomic scope" value="Bacteria"/>
</dbReference>
<feature type="transmembrane region" description="Helical" evidence="1">
    <location>
        <begin position="114"/>
        <end position="134"/>
    </location>
</feature>